<dbReference type="EMBL" id="KB095812">
    <property type="protein sequence ID" value="ESO11587.1"/>
    <property type="molecule type" value="Genomic_DNA"/>
</dbReference>
<feature type="region of interest" description="Disordered" evidence="1">
    <location>
        <begin position="28"/>
        <end position="48"/>
    </location>
</feature>
<evidence type="ECO:0000313" key="4">
    <source>
        <dbReference type="Proteomes" id="UP000015101"/>
    </source>
</evidence>
<feature type="region of interest" description="Disordered" evidence="1">
    <location>
        <begin position="517"/>
        <end position="539"/>
    </location>
</feature>
<proteinExistence type="predicted"/>
<evidence type="ECO:0000256" key="1">
    <source>
        <dbReference type="SAM" id="MobiDB-lite"/>
    </source>
</evidence>
<reference evidence="2 4" key="2">
    <citation type="journal article" date="2013" name="Nature">
        <title>Insights into bilaterian evolution from three spiralian genomes.</title>
        <authorList>
            <person name="Simakov O."/>
            <person name="Marletaz F."/>
            <person name="Cho S.J."/>
            <person name="Edsinger-Gonzales E."/>
            <person name="Havlak P."/>
            <person name="Hellsten U."/>
            <person name="Kuo D.H."/>
            <person name="Larsson T."/>
            <person name="Lv J."/>
            <person name="Arendt D."/>
            <person name="Savage R."/>
            <person name="Osoegawa K."/>
            <person name="de Jong P."/>
            <person name="Grimwood J."/>
            <person name="Chapman J.A."/>
            <person name="Shapiro H."/>
            <person name="Aerts A."/>
            <person name="Otillar R.P."/>
            <person name="Terry A.Y."/>
            <person name="Boore J.L."/>
            <person name="Grigoriev I.V."/>
            <person name="Lindberg D.R."/>
            <person name="Seaver E.C."/>
            <person name="Weisblat D.A."/>
            <person name="Putnam N.H."/>
            <person name="Rokhsar D.S."/>
        </authorList>
    </citation>
    <scope>NUCLEOTIDE SEQUENCE</scope>
</reference>
<feature type="compositionally biased region" description="Polar residues" evidence="1">
    <location>
        <begin position="33"/>
        <end position="43"/>
    </location>
</feature>
<reference evidence="4" key="1">
    <citation type="submission" date="2012-12" db="EMBL/GenBank/DDBJ databases">
        <authorList>
            <person name="Hellsten U."/>
            <person name="Grimwood J."/>
            <person name="Chapman J.A."/>
            <person name="Shapiro H."/>
            <person name="Aerts A."/>
            <person name="Otillar R.P."/>
            <person name="Terry A.Y."/>
            <person name="Boore J.L."/>
            <person name="Simakov O."/>
            <person name="Marletaz F."/>
            <person name="Cho S.-J."/>
            <person name="Edsinger-Gonzales E."/>
            <person name="Havlak P."/>
            <person name="Kuo D.-H."/>
            <person name="Larsson T."/>
            <person name="Lv J."/>
            <person name="Arendt D."/>
            <person name="Savage R."/>
            <person name="Osoegawa K."/>
            <person name="de Jong P."/>
            <person name="Lindberg D.R."/>
            <person name="Seaver E.C."/>
            <person name="Weisblat D.A."/>
            <person name="Putnam N.H."/>
            <person name="Grigoriev I.V."/>
            <person name="Rokhsar D.S."/>
        </authorList>
    </citation>
    <scope>NUCLEOTIDE SEQUENCE</scope>
</reference>
<reference evidence="3" key="3">
    <citation type="submission" date="2015-06" db="UniProtKB">
        <authorList>
            <consortium name="EnsemblMetazoa"/>
        </authorList>
    </citation>
    <scope>IDENTIFICATION</scope>
</reference>
<sequence>MATRYSASRLSYHSTLHPPSFENHVETYRSRSRNNSTNLYNSIDRSRSPNLDAELKGVEKSGRDYHVTVNLNALQATNQINSLNNATLDNLRNRQANGKSLLQQTTTTNVFQPGFSNIDNSYAEYNTSTTVAPRSGLARRTVVTLNGGDDASLYAYQQQLQQQQQVQYLSQPSPRQHVFSTSSPFNYKSVSISSSVSPQFSKTPVIENAYTVKSITSSNQQRQASTINKTPRNDTVEFNLNLNGQLVRQVQPVTQKTTDWTIYGGVQIPVPAEEKVESYVSRTNQRFIEDDGDEEEEEEEEMLQRNALKSTPEETYKSLYDMTKNNWWLNLEYGSAPKVRTESERKKTLPKETATESIDVVLEQVKLVLDNYTARANVQVRSERIVPIDFRSKLYSVTAVIVTKNIELDMNSSDEAVDLYEKALAMERRSGGKLSNDDIKKIFVRMVEINKHLPNNSNPNVKYDNFVTKNLENYDFSDGGGTARRSNFNNNQAMASSNNAFSSRTYSNFTNGVGYSNQNSVFADGPKKKSSSKMRQMNY</sequence>
<dbReference type="OrthoDB" id="6288963at2759"/>
<dbReference type="InParanoid" id="T1FRL5"/>
<accession>T1FRL5</accession>
<dbReference type="Proteomes" id="UP000015101">
    <property type="component" value="Unassembled WGS sequence"/>
</dbReference>
<gene>
    <name evidence="3" type="primary">20211462</name>
    <name evidence="2" type="ORF">HELRODRAFT_190017</name>
</gene>
<keyword evidence="4" id="KW-1185">Reference proteome</keyword>
<dbReference type="RefSeq" id="XP_009010075.1">
    <property type="nucleotide sequence ID" value="XM_009011827.1"/>
</dbReference>
<dbReference type="KEGG" id="hro:HELRODRAFT_190017"/>
<organism evidence="3 4">
    <name type="scientific">Helobdella robusta</name>
    <name type="common">Californian leech</name>
    <dbReference type="NCBI Taxonomy" id="6412"/>
    <lineage>
        <taxon>Eukaryota</taxon>
        <taxon>Metazoa</taxon>
        <taxon>Spiralia</taxon>
        <taxon>Lophotrochozoa</taxon>
        <taxon>Annelida</taxon>
        <taxon>Clitellata</taxon>
        <taxon>Hirudinea</taxon>
        <taxon>Rhynchobdellida</taxon>
        <taxon>Glossiphoniidae</taxon>
        <taxon>Helobdella</taxon>
    </lineage>
</organism>
<dbReference type="GeneID" id="20211462"/>
<evidence type="ECO:0000313" key="2">
    <source>
        <dbReference type="EMBL" id="ESO11587.1"/>
    </source>
</evidence>
<dbReference type="AlphaFoldDB" id="T1FRL5"/>
<dbReference type="CTD" id="20211462"/>
<dbReference type="EnsemblMetazoa" id="HelroT190017">
    <property type="protein sequence ID" value="HelroP190017"/>
    <property type="gene ID" value="HelroG190017"/>
</dbReference>
<dbReference type="EMBL" id="AMQM01002471">
    <property type="status" value="NOT_ANNOTATED_CDS"/>
    <property type="molecule type" value="Genomic_DNA"/>
</dbReference>
<evidence type="ECO:0000313" key="3">
    <source>
        <dbReference type="EnsemblMetazoa" id="HelroP190017"/>
    </source>
</evidence>
<protein>
    <submittedName>
        <fullName evidence="2 3">Uncharacterized protein</fullName>
    </submittedName>
</protein>
<name>T1FRL5_HELRO</name>
<dbReference type="HOGENOM" id="CLU_505564_0_0_1"/>